<accession>A0A8S9I5F3</accession>
<dbReference type="AlphaFoldDB" id="A0A8S9I5F3"/>
<reference evidence="1" key="1">
    <citation type="submission" date="2019-12" db="EMBL/GenBank/DDBJ databases">
        <title>Genome sequencing and annotation of Brassica cretica.</title>
        <authorList>
            <person name="Studholme D.J."/>
            <person name="Sarris P.F."/>
        </authorList>
    </citation>
    <scope>NUCLEOTIDE SEQUENCE</scope>
    <source>
        <strain evidence="1">PFS-102/07</strain>
        <tissue evidence="1">Leaf</tissue>
    </source>
</reference>
<protein>
    <submittedName>
        <fullName evidence="1">Uncharacterized protein</fullName>
    </submittedName>
</protein>
<name>A0A8S9I5F3_BRACR</name>
<dbReference type="EMBL" id="QGKY02001250">
    <property type="protein sequence ID" value="KAF2564974.1"/>
    <property type="molecule type" value="Genomic_DNA"/>
</dbReference>
<organism evidence="1">
    <name type="scientific">Brassica cretica</name>
    <name type="common">Mustard</name>
    <dbReference type="NCBI Taxonomy" id="69181"/>
    <lineage>
        <taxon>Eukaryota</taxon>
        <taxon>Viridiplantae</taxon>
        <taxon>Streptophyta</taxon>
        <taxon>Embryophyta</taxon>
        <taxon>Tracheophyta</taxon>
        <taxon>Spermatophyta</taxon>
        <taxon>Magnoliopsida</taxon>
        <taxon>eudicotyledons</taxon>
        <taxon>Gunneridae</taxon>
        <taxon>Pentapetalae</taxon>
        <taxon>rosids</taxon>
        <taxon>malvids</taxon>
        <taxon>Brassicales</taxon>
        <taxon>Brassicaceae</taxon>
        <taxon>Brassiceae</taxon>
        <taxon>Brassica</taxon>
    </lineage>
</organism>
<gene>
    <name evidence="1" type="ORF">F2Q70_00014881</name>
</gene>
<sequence length="83" mass="10144">MKILKWWEFAAKPNPKRKRRDMFRGTGHWYGLDRWEETRLRWERTSSRVGKTKIEKMVGVIRKEHGQVRIMAISVLWQSNSMR</sequence>
<comment type="caution">
    <text evidence="1">The sequence shown here is derived from an EMBL/GenBank/DDBJ whole genome shotgun (WGS) entry which is preliminary data.</text>
</comment>
<evidence type="ECO:0000313" key="1">
    <source>
        <dbReference type="EMBL" id="KAF2564974.1"/>
    </source>
</evidence>
<proteinExistence type="predicted"/>